<evidence type="ECO:0000313" key="1">
    <source>
        <dbReference type="EMBL" id="GAA2230005.1"/>
    </source>
</evidence>
<comment type="caution">
    <text evidence="1">The sequence shown here is derived from an EMBL/GenBank/DDBJ whole genome shotgun (WGS) entry which is preliminary data.</text>
</comment>
<dbReference type="Proteomes" id="UP001501474">
    <property type="component" value="Unassembled WGS sequence"/>
</dbReference>
<keyword evidence="2" id="KW-1185">Reference proteome</keyword>
<organism evidence="1 2">
    <name type="scientific">Streptomyces indiaensis</name>
    <dbReference type="NCBI Taxonomy" id="284033"/>
    <lineage>
        <taxon>Bacteria</taxon>
        <taxon>Bacillati</taxon>
        <taxon>Actinomycetota</taxon>
        <taxon>Actinomycetes</taxon>
        <taxon>Kitasatosporales</taxon>
        <taxon>Streptomycetaceae</taxon>
        <taxon>Streptomyces</taxon>
    </lineage>
</organism>
<evidence type="ECO:0000313" key="2">
    <source>
        <dbReference type="Proteomes" id="UP001501474"/>
    </source>
</evidence>
<proteinExistence type="predicted"/>
<dbReference type="EMBL" id="BAAART010000055">
    <property type="protein sequence ID" value="GAA2230005.1"/>
    <property type="molecule type" value="Genomic_DNA"/>
</dbReference>
<name>A0ABN3DFU4_9ACTN</name>
<protein>
    <recommendedName>
        <fullName evidence="3">IrrE N-terminal-like domain-containing protein</fullName>
    </recommendedName>
</protein>
<accession>A0ABN3DFU4</accession>
<evidence type="ECO:0008006" key="3">
    <source>
        <dbReference type="Google" id="ProtNLM"/>
    </source>
</evidence>
<reference evidence="1 2" key="1">
    <citation type="journal article" date="2019" name="Int. J. Syst. Evol. Microbiol.">
        <title>The Global Catalogue of Microorganisms (GCM) 10K type strain sequencing project: providing services to taxonomists for standard genome sequencing and annotation.</title>
        <authorList>
            <consortium name="The Broad Institute Genomics Platform"/>
            <consortium name="The Broad Institute Genome Sequencing Center for Infectious Disease"/>
            <person name="Wu L."/>
            <person name="Ma J."/>
        </authorList>
    </citation>
    <scope>NUCLEOTIDE SEQUENCE [LARGE SCALE GENOMIC DNA]</scope>
    <source>
        <strain evidence="1 2">JCM 3053</strain>
    </source>
</reference>
<dbReference type="RefSeq" id="WP_234845173.1">
    <property type="nucleotide sequence ID" value="NZ_BAAART010000055.1"/>
</dbReference>
<gene>
    <name evidence="1" type="ORF">GCM10010104_23900</name>
</gene>
<sequence length="190" mass="21387">MRDGFRLRAESWSDFRTRSDAILDALPLGQSQTMTIDSLCAAIEQQHGRRLHLSPLPKQAGAAANLCGLWVRTGHTDHIFYETSTSTFHQRHIILHEISHLLLDHTTDRHGGTLPGMESLFPDLDPTMVRRLLARGRTDYSELQELQAELMATLIHQRSTDHASHAVPTAHKKSESLDRLARALGLVHPR</sequence>